<evidence type="ECO:0000313" key="5">
    <source>
        <dbReference type="EMBL" id="XBH13440.1"/>
    </source>
</evidence>
<sequence>MQLWNEYEGRIVADEFPLKELLEPEGRSAFFSTTNGSGAPAVIRLIEAHFDEPEILSRWTAVSKIDQPNLIKLKKFGQTTLDETALLYAVMEPTDGSLADILKERPLSQKETMQIATSLVPALQALHSANLVHEHVEPANVLAVGEEVKLRSDCIREAPEGAEANEFKARDVHGLVIVLLQALTQQRYLPAGTTLPAPFHEIVTNGLSGAWGLPQIAAALAPSSPVTTSRPTPKREVSSATASSTSTPITNTPSAMPELPHRVVAPLVTSDEPSRVLPWTTIAAVVILALFIGWHFLHKTPAAIPTLATMPSQSSPNVTAAKATMPPVRASSAASTKAAATATGSRTQWRVVAYTYNRQSQAQDKVAQIISKHASLNPEVFAPRGRAPYLVTVGGPMSHDEAMAFRRKARSEGLPRDTYAQNFPSNAR</sequence>
<feature type="compositionally biased region" description="Low complexity" evidence="1">
    <location>
        <begin position="238"/>
        <end position="255"/>
    </location>
</feature>
<keyword evidence="2" id="KW-0472">Membrane</keyword>
<feature type="transmembrane region" description="Helical" evidence="2">
    <location>
        <begin position="276"/>
        <end position="297"/>
    </location>
</feature>
<feature type="compositionally biased region" description="Low complexity" evidence="1">
    <location>
        <begin position="222"/>
        <end position="231"/>
    </location>
</feature>
<keyword evidence="2" id="KW-1133">Transmembrane helix</keyword>
<feature type="region of interest" description="Disordered" evidence="1">
    <location>
        <begin position="222"/>
        <end position="257"/>
    </location>
</feature>
<dbReference type="KEGG" id="epl:P4G45_16200"/>
<protein>
    <recommendedName>
        <fullName evidence="3">Protein kinase domain-containing protein</fullName>
    </recommendedName>
</protein>
<proteinExistence type="predicted"/>
<dbReference type="GO" id="GO:0005524">
    <property type="term" value="F:ATP binding"/>
    <property type="evidence" value="ECO:0007669"/>
    <property type="project" value="InterPro"/>
</dbReference>
<gene>
    <name evidence="4" type="ORF">P4G45_16200</name>
    <name evidence="5" type="ORF">P8936_17410</name>
</gene>
<feature type="region of interest" description="Disordered" evidence="1">
    <location>
        <begin position="409"/>
        <end position="428"/>
    </location>
</feature>
<dbReference type="SUPFAM" id="SSF56112">
    <property type="entry name" value="Protein kinase-like (PK-like)"/>
    <property type="match status" value="1"/>
</dbReference>
<evidence type="ECO:0000313" key="4">
    <source>
        <dbReference type="EMBL" id="XBH10004.1"/>
    </source>
</evidence>
<dbReference type="Pfam" id="PF00069">
    <property type="entry name" value="Pkinase"/>
    <property type="match status" value="1"/>
</dbReference>
<reference evidence="5" key="1">
    <citation type="submission" date="2023-03" db="EMBL/GenBank/DDBJ databases">
        <title>Edaphobacter sp.</title>
        <authorList>
            <person name="Huber K.J."/>
            <person name="Papendorf J."/>
            <person name="Pilke C."/>
            <person name="Bunk B."/>
            <person name="Sproeer C."/>
            <person name="Pester M."/>
        </authorList>
    </citation>
    <scope>NUCLEOTIDE SEQUENCE</scope>
    <source>
        <strain evidence="4">DSM 109919</strain>
        <strain evidence="5">DSM 109920</strain>
    </source>
</reference>
<organism evidence="5">
    <name type="scientific">Edaphobacter paludis</name>
    <dbReference type="NCBI Taxonomy" id="3035702"/>
    <lineage>
        <taxon>Bacteria</taxon>
        <taxon>Pseudomonadati</taxon>
        <taxon>Acidobacteriota</taxon>
        <taxon>Terriglobia</taxon>
        <taxon>Terriglobales</taxon>
        <taxon>Acidobacteriaceae</taxon>
        <taxon>Edaphobacter</taxon>
    </lineage>
</organism>
<name>A0AAU7D7W0_9BACT</name>
<keyword evidence="2" id="KW-0812">Transmembrane</keyword>
<feature type="compositionally biased region" description="Polar residues" evidence="1">
    <location>
        <begin position="419"/>
        <end position="428"/>
    </location>
</feature>
<dbReference type="InterPro" id="IPR000719">
    <property type="entry name" value="Prot_kinase_dom"/>
</dbReference>
<feature type="domain" description="Protein kinase" evidence="3">
    <location>
        <begin position="19"/>
        <end position="292"/>
    </location>
</feature>
<evidence type="ECO:0000256" key="1">
    <source>
        <dbReference type="SAM" id="MobiDB-lite"/>
    </source>
</evidence>
<evidence type="ECO:0000256" key="2">
    <source>
        <dbReference type="SAM" id="Phobius"/>
    </source>
</evidence>
<dbReference type="GO" id="GO:0004672">
    <property type="term" value="F:protein kinase activity"/>
    <property type="evidence" value="ECO:0007669"/>
    <property type="project" value="InterPro"/>
</dbReference>
<dbReference type="RefSeq" id="WP_348267511.1">
    <property type="nucleotide sequence ID" value="NZ_CP121194.1"/>
</dbReference>
<dbReference type="EMBL" id="CP121195">
    <property type="protein sequence ID" value="XBH13440.1"/>
    <property type="molecule type" value="Genomic_DNA"/>
</dbReference>
<accession>A0AAU7CX90</accession>
<dbReference type="PROSITE" id="PS50011">
    <property type="entry name" value="PROTEIN_KINASE_DOM"/>
    <property type="match status" value="1"/>
</dbReference>
<dbReference type="EMBL" id="CP121194">
    <property type="protein sequence ID" value="XBH10004.1"/>
    <property type="molecule type" value="Genomic_DNA"/>
</dbReference>
<accession>A0AAU7D7W0</accession>
<dbReference type="AlphaFoldDB" id="A0AAU7D7W0"/>
<dbReference type="Gene3D" id="1.10.510.10">
    <property type="entry name" value="Transferase(Phosphotransferase) domain 1"/>
    <property type="match status" value="1"/>
</dbReference>
<evidence type="ECO:0000259" key="3">
    <source>
        <dbReference type="PROSITE" id="PS50011"/>
    </source>
</evidence>
<dbReference type="InterPro" id="IPR011009">
    <property type="entry name" value="Kinase-like_dom_sf"/>
</dbReference>